<proteinExistence type="predicted"/>
<dbReference type="PANTHER" id="PTHR11735:SF11">
    <property type="entry name" value="TRNA THREONYLCARBAMOYLADENOSINE BIOSYNTHESIS PROTEIN TSAB"/>
    <property type="match status" value="1"/>
</dbReference>
<reference evidence="8" key="2">
    <citation type="journal article" date="2021" name="PeerJ">
        <title>Extensive microbial diversity within the chicken gut microbiome revealed by metagenomics and culture.</title>
        <authorList>
            <person name="Gilroy R."/>
            <person name="Ravi A."/>
            <person name="Getino M."/>
            <person name="Pursley I."/>
            <person name="Horton D.L."/>
            <person name="Alikhan N.F."/>
            <person name="Baker D."/>
            <person name="Gharbi K."/>
            <person name="Hall N."/>
            <person name="Watson M."/>
            <person name="Adriaenssens E.M."/>
            <person name="Foster-Nyarko E."/>
            <person name="Jarju S."/>
            <person name="Secka A."/>
            <person name="Antonio M."/>
            <person name="Oren A."/>
            <person name="Chaudhuri R.R."/>
            <person name="La Ragione R."/>
            <person name="Hildebrand F."/>
            <person name="Pallen M.J."/>
        </authorList>
    </citation>
    <scope>NUCLEOTIDE SEQUENCE</scope>
    <source>
        <strain evidence="8">CHK33-4379</strain>
    </source>
</reference>
<feature type="domain" description="Gcp-like" evidence="7">
    <location>
        <begin position="48"/>
        <end position="304"/>
    </location>
</feature>
<reference evidence="8" key="1">
    <citation type="submission" date="2020-10" db="EMBL/GenBank/DDBJ databases">
        <authorList>
            <person name="Gilroy R."/>
        </authorList>
    </citation>
    <scope>NUCLEOTIDE SEQUENCE</scope>
    <source>
        <strain evidence="8">CHK33-4379</strain>
    </source>
</reference>
<evidence type="ECO:0000256" key="3">
    <source>
        <dbReference type="ARBA" id="ARBA00022694"/>
    </source>
</evidence>
<evidence type="ECO:0000256" key="1">
    <source>
        <dbReference type="ARBA" id="ARBA00012156"/>
    </source>
</evidence>
<dbReference type="SUPFAM" id="SSF53067">
    <property type="entry name" value="Actin-like ATPase domain"/>
    <property type="match status" value="1"/>
</dbReference>
<sequence>MKLYLGLDTSNYTTSAAAYDFESNTVRQSKLLLPVKEGEAGLRQSDAVFHHVRQLPQVVAGLEIKSGEKFSAIGVSAKPRNIEGSYMPCFLAGVAAASSAASVAGIPMFETSHQVGHILAALYSCGKLGLARPGGSFLAFHISGGTTDCLLVKGSSKDILCAERISTSLDIHAGQLVDRVGLMLGLRFPCGVELEKLAMQSYADFRFKPKLKEGSCCLSGIENKCMDMLRSGEKPCDIAMYALKYIEAVINSMTEYALSKLGDMPVIYAGGVMSNMIIRKRISESYEAYFAEPCYSCDNAAGVAIYAAMKDGCLL</sequence>
<evidence type="ECO:0000259" key="7">
    <source>
        <dbReference type="Pfam" id="PF00814"/>
    </source>
</evidence>
<dbReference type="EMBL" id="DVLL01000021">
    <property type="protein sequence ID" value="HIT59309.1"/>
    <property type="molecule type" value="Genomic_DNA"/>
</dbReference>
<dbReference type="GO" id="GO:0008033">
    <property type="term" value="P:tRNA processing"/>
    <property type="evidence" value="ECO:0007669"/>
    <property type="project" value="UniProtKB-KW"/>
</dbReference>
<evidence type="ECO:0000256" key="5">
    <source>
        <dbReference type="ARBA" id="ARBA00023315"/>
    </source>
</evidence>
<comment type="catalytic activity">
    <reaction evidence="6">
        <text>L-threonylcarbamoyladenylate + adenosine(37) in tRNA = N(6)-L-threonylcarbamoyladenosine(37) in tRNA + AMP + H(+)</text>
        <dbReference type="Rhea" id="RHEA:37059"/>
        <dbReference type="Rhea" id="RHEA-COMP:10162"/>
        <dbReference type="Rhea" id="RHEA-COMP:10163"/>
        <dbReference type="ChEBI" id="CHEBI:15378"/>
        <dbReference type="ChEBI" id="CHEBI:73682"/>
        <dbReference type="ChEBI" id="CHEBI:74411"/>
        <dbReference type="ChEBI" id="CHEBI:74418"/>
        <dbReference type="ChEBI" id="CHEBI:456215"/>
        <dbReference type="EC" id="2.3.1.234"/>
    </reaction>
</comment>
<dbReference type="InterPro" id="IPR043129">
    <property type="entry name" value="ATPase_NBD"/>
</dbReference>
<comment type="caution">
    <text evidence="8">The sequence shown here is derived from an EMBL/GenBank/DDBJ whole genome shotgun (WGS) entry which is preliminary data.</text>
</comment>
<accession>A0A9D1GU81</accession>
<dbReference type="PRINTS" id="PR00789">
    <property type="entry name" value="OSIALOPTASE"/>
</dbReference>
<protein>
    <recommendedName>
        <fullName evidence="1">N(6)-L-threonylcarbamoyladenine synthase</fullName>
        <ecNumber evidence="1">2.3.1.234</ecNumber>
    </recommendedName>
</protein>
<evidence type="ECO:0000256" key="6">
    <source>
        <dbReference type="ARBA" id="ARBA00048117"/>
    </source>
</evidence>
<dbReference type="InterPro" id="IPR017861">
    <property type="entry name" value="KAE1/TsaD"/>
</dbReference>
<evidence type="ECO:0000313" key="9">
    <source>
        <dbReference type="Proteomes" id="UP000824136"/>
    </source>
</evidence>
<keyword evidence="4" id="KW-0479">Metal-binding</keyword>
<evidence type="ECO:0000313" key="8">
    <source>
        <dbReference type="EMBL" id="HIT59309.1"/>
    </source>
</evidence>
<dbReference type="GO" id="GO:0046872">
    <property type="term" value="F:metal ion binding"/>
    <property type="evidence" value="ECO:0007669"/>
    <property type="project" value="UniProtKB-KW"/>
</dbReference>
<dbReference type="EC" id="2.3.1.234" evidence="1"/>
<dbReference type="Pfam" id="PF00814">
    <property type="entry name" value="TsaD"/>
    <property type="match status" value="1"/>
</dbReference>
<name>A0A9D1GU81_9FIRM</name>
<dbReference type="Proteomes" id="UP000824136">
    <property type="component" value="Unassembled WGS sequence"/>
</dbReference>
<evidence type="ECO:0000256" key="4">
    <source>
        <dbReference type="ARBA" id="ARBA00022723"/>
    </source>
</evidence>
<gene>
    <name evidence="8" type="ORF">IAC39_06330</name>
</gene>
<dbReference type="GO" id="GO:0005829">
    <property type="term" value="C:cytosol"/>
    <property type="evidence" value="ECO:0007669"/>
    <property type="project" value="TreeGrafter"/>
</dbReference>
<organism evidence="8 9">
    <name type="scientific">Candidatus Faeciplasma pullistercoris</name>
    <dbReference type="NCBI Taxonomy" id="2840800"/>
    <lineage>
        <taxon>Bacteria</taxon>
        <taxon>Bacillati</taxon>
        <taxon>Bacillota</taxon>
        <taxon>Clostridia</taxon>
        <taxon>Eubacteriales</taxon>
        <taxon>Oscillospiraceae</taxon>
        <taxon>Oscillospiraceae incertae sedis</taxon>
        <taxon>Candidatus Faeciplasma</taxon>
    </lineage>
</organism>
<keyword evidence="3" id="KW-0819">tRNA processing</keyword>
<dbReference type="AlphaFoldDB" id="A0A9D1GU81"/>
<dbReference type="InterPro" id="IPR000905">
    <property type="entry name" value="Gcp-like_dom"/>
</dbReference>
<keyword evidence="5" id="KW-0012">Acyltransferase</keyword>
<dbReference type="Gene3D" id="3.30.420.40">
    <property type="match status" value="2"/>
</dbReference>
<evidence type="ECO:0000256" key="2">
    <source>
        <dbReference type="ARBA" id="ARBA00022679"/>
    </source>
</evidence>
<dbReference type="PANTHER" id="PTHR11735">
    <property type="entry name" value="TRNA N6-ADENOSINE THREONYLCARBAMOYLTRANSFERASE"/>
    <property type="match status" value="1"/>
</dbReference>
<dbReference type="GO" id="GO:0061711">
    <property type="term" value="F:tRNA N(6)-L-threonylcarbamoyladenine synthase activity"/>
    <property type="evidence" value="ECO:0007669"/>
    <property type="project" value="UniProtKB-EC"/>
</dbReference>
<keyword evidence="2" id="KW-0808">Transferase</keyword>